<keyword evidence="1" id="KW-0472">Membrane</keyword>
<evidence type="ECO:0000256" key="1">
    <source>
        <dbReference type="SAM" id="Phobius"/>
    </source>
</evidence>
<organism evidence="2 3">
    <name type="scientific">Jiella sonneratiae</name>
    <dbReference type="NCBI Taxonomy" id="2816856"/>
    <lineage>
        <taxon>Bacteria</taxon>
        <taxon>Pseudomonadati</taxon>
        <taxon>Pseudomonadota</taxon>
        <taxon>Alphaproteobacteria</taxon>
        <taxon>Hyphomicrobiales</taxon>
        <taxon>Aurantimonadaceae</taxon>
        <taxon>Jiella</taxon>
    </lineage>
</organism>
<feature type="transmembrane region" description="Helical" evidence="1">
    <location>
        <begin position="91"/>
        <end position="107"/>
    </location>
</feature>
<reference evidence="2 3" key="1">
    <citation type="submission" date="2021-03" db="EMBL/GenBank/DDBJ databases">
        <title>Whole genome sequence of Jiella sp. MQZ13P-4.</title>
        <authorList>
            <person name="Tuo L."/>
        </authorList>
    </citation>
    <scope>NUCLEOTIDE SEQUENCE [LARGE SCALE GENOMIC DNA]</scope>
    <source>
        <strain evidence="2 3">MQZ13P-4</strain>
    </source>
</reference>
<comment type="caution">
    <text evidence="2">The sequence shown here is derived from an EMBL/GenBank/DDBJ whole genome shotgun (WGS) entry which is preliminary data.</text>
</comment>
<evidence type="ECO:0008006" key="4">
    <source>
        <dbReference type="Google" id="ProtNLM"/>
    </source>
</evidence>
<sequence length="230" mass="24632">MPHVVHAAGPFFAEAFRVAVLRRTAKEAAACGALALASIAAAFAASLFCEALFPATAVFRENGPIELVQMVVVGLAGLMFLVAALRLDYELFYGALALALGCLLAVIRETPGCTSHFYDGGVCLSETGNEVTRILAVAVVVGLAALRREPLARRLRDLNFFWAVPGGTAFAILVCAEIMEKSRFASLEETLELAGYLYLVVFAAALNLRPQWFDVRRKPPLAGAGIWSRG</sequence>
<evidence type="ECO:0000313" key="2">
    <source>
        <dbReference type="EMBL" id="MBO0903777.1"/>
    </source>
</evidence>
<keyword evidence="3" id="KW-1185">Reference proteome</keyword>
<feature type="transmembrane region" description="Helical" evidence="1">
    <location>
        <begin position="127"/>
        <end position="146"/>
    </location>
</feature>
<dbReference type="EMBL" id="JAFMPY010000007">
    <property type="protein sequence ID" value="MBO0903777.1"/>
    <property type="molecule type" value="Genomic_DNA"/>
</dbReference>
<feature type="transmembrane region" description="Helical" evidence="1">
    <location>
        <begin position="31"/>
        <end position="55"/>
    </location>
</feature>
<accession>A0ABS3J293</accession>
<keyword evidence="1" id="KW-1133">Transmembrane helix</keyword>
<name>A0ABS3J293_9HYPH</name>
<feature type="transmembrane region" description="Helical" evidence="1">
    <location>
        <begin position="67"/>
        <end position="84"/>
    </location>
</feature>
<evidence type="ECO:0000313" key="3">
    <source>
        <dbReference type="Proteomes" id="UP000664288"/>
    </source>
</evidence>
<keyword evidence="1" id="KW-0812">Transmembrane</keyword>
<proteinExistence type="predicted"/>
<dbReference type="Proteomes" id="UP000664288">
    <property type="component" value="Unassembled WGS sequence"/>
</dbReference>
<dbReference type="RefSeq" id="WP_207350410.1">
    <property type="nucleotide sequence ID" value="NZ_JAFMPY010000007.1"/>
</dbReference>
<protein>
    <recommendedName>
        <fullName evidence="4">PrsW family intramembrane metalloprotease</fullName>
    </recommendedName>
</protein>
<feature type="transmembrane region" description="Helical" evidence="1">
    <location>
        <begin position="191"/>
        <end position="208"/>
    </location>
</feature>
<feature type="transmembrane region" description="Helical" evidence="1">
    <location>
        <begin position="158"/>
        <end position="179"/>
    </location>
</feature>
<gene>
    <name evidence="2" type="ORF">J1C47_08990</name>
</gene>